<keyword evidence="1" id="KW-0677">Repeat</keyword>
<gene>
    <name evidence="4" type="ORF">KC19_VG209400</name>
</gene>
<dbReference type="PANTHER" id="PTHR47933">
    <property type="entry name" value="PENTATRICOPEPTIDE REPEAT-CONTAINING PROTEIN 1, MITOCHONDRIAL"/>
    <property type="match status" value="1"/>
</dbReference>
<dbReference type="NCBIfam" id="TIGR00756">
    <property type="entry name" value="PPR"/>
    <property type="match status" value="3"/>
</dbReference>
<reference evidence="4" key="1">
    <citation type="submission" date="2020-06" db="EMBL/GenBank/DDBJ databases">
        <title>WGS assembly of Ceratodon purpureus strain R40.</title>
        <authorList>
            <person name="Carey S.B."/>
            <person name="Jenkins J."/>
            <person name="Shu S."/>
            <person name="Lovell J.T."/>
            <person name="Sreedasyam A."/>
            <person name="Maumus F."/>
            <person name="Tiley G.P."/>
            <person name="Fernandez-Pozo N."/>
            <person name="Barry K."/>
            <person name="Chen C."/>
            <person name="Wang M."/>
            <person name="Lipzen A."/>
            <person name="Daum C."/>
            <person name="Saski C.A."/>
            <person name="Payton A.C."/>
            <person name="Mcbreen J.C."/>
            <person name="Conrad R.E."/>
            <person name="Kollar L.M."/>
            <person name="Olsson S."/>
            <person name="Huttunen S."/>
            <person name="Landis J.B."/>
            <person name="Wickett N.J."/>
            <person name="Johnson M.G."/>
            <person name="Rensing S.A."/>
            <person name="Grimwood J."/>
            <person name="Schmutz J."/>
            <person name="Mcdaniel S.F."/>
        </authorList>
    </citation>
    <scope>NUCLEOTIDE SEQUENCE</scope>
    <source>
        <strain evidence="4">R40</strain>
    </source>
</reference>
<feature type="compositionally biased region" description="Basic and acidic residues" evidence="3">
    <location>
        <begin position="24"/>
        <end position="38"/>
    </location>
</feature>
<evidence type="ECO:0000313" key="5">
    <source>
        <dbReference type="Proteomes" id="UP000822688"/>
    </source>
</evidence>
<proteinExistence type="predicted"/>
<accession>A0A8T0HTD1</accession>
<dbReference type="InterPro" id="IPR011990">
    <property type="entry name" value="TPR-like_helical_dom_sf"/>
</dbReference>
<dbReference type="Pfam" id="PF13041">
    <property type="entry name" value="PPR_2"/>
    <property type="match status" value="2"/>
</dbReference>
<comment type="caution">
    <text evidence="4">The sequence shown here is derived from an EMBL/GenBank/DDBJ whole genome shotgun (WGS) entry which is preliminary data.</text>
</comment>
<sequence length="391" mass="44283">MAMAALSCIRSPLGSDRTTGLNEKSSRSSDRNEEKGGRRLEIVAFSERNPKPCVTPLRSWGSRSAFAIVQAALKPEETGSEPSRVSSRVSYKSPRRVAIRRGKGWVNMPEPGSEQAPPVLSPGATDLMRTLMTQRSPQDVWNALDALPRGIDTWEDVMETVAELRRKRNWQSVILVFEWILQGSMFKPDVGCFNMLMDAYGKNKQWTEAEKTFYLMKKFQCVPTVTSFNVLMAAYSRGGRLDKAEDLFHEMKDTNYTPGLVTYNTYLEVLGKSGSWQQAEDVFQDMQKRGVLPAVNTFTIMINIYGKVSHIPITHYLLHVELNFIRIRLVILGREKILARNGHYRNLARLILDIMLQLVPTYPCLNVRQPGLLSRQGRTSFPKYAEGIVSS</sequence>
<feature type="region of interest" description="Disordered" evidence="3">
    <location>
        <begin position="1"/>
        <end position="38"/>
    </location>
</feature>
<dbReference type="GO" id="GO:0003729">
    <property type="term" value="F:mRNA binding"/>
    <property type="evidence" value="ECO:0007669"/>
    <property type="project" value="TreeGrafter"/>
</dbReference>
<dbReference type="InterPro" id="IPR051240">
    <property type="entry name" value="Mito_RNA-Proc/Resp"/>
</dbReference>
<evidence type="ECO:0000256" key="2">
    <source>
        <dbReference type="PROSITE-ProRule" id="PRU00708"/>
    </source>
</evidence>
<feature type="repeat" description="PPR" evidence="2">
    <location>
        <begin position="259"/>
        <end position="293"/>
    </location>
</feature>
<dbReference type="Proteomes" id="UP000822688">
    <property type="component" value="Chromosome V"/>
</dbReference>
<dbReference type="PROSITE" id="PS51375">
    <property type="entry name" value="PPR"/>
    <property type="match status" value="3"/>
</dbReference>
<evidence type="ECO:0000256" key="1">
    <source>
        <dbReference type="ARBA" id="ARBA00022737"/>
    </source>
</evidence>
<evidence type="ECO:0008006" key="6">
    <source>
        <dbReference type="Google" id="ProtNLM"/>
    </source>
</evidence>
<dbReference type="EMBL" id="CM026426">
    <property type="protein sequence ID" value="KAG0573783.1"/>
    <property type="molecule type" value="Genomic_DNA"/>
</dbReference>
<dbReference type="Gene3D" id="1.25.40.10">
    <property type="entry name" value="Tetratricopeptide repeat domain"/>
    <property type="match status" value="1"/>
</dbReference>
<dbReference type="PANTHER" id="PTHR47933:SF11">
    <property type="entry name" value="PENTATRICOPEPTIDE REPEAT-CONTAINING PROTEIN 2"/>
    <property type="match status" value="1"/>
</dbReference>
<keyword evidence="5" id="KW-1185">Reference proteome</keyword>
<organism evidence="4 5">
    <name type="scientific">Ceratodon purpureus</name>
    <name type="common">Fire moss</name>
    <name type="synonym">Dicranum purpureum</name>
    <dbReference type="NCBI Taxonomy" id="3225"/>
    <lineage>
        <taxon>Eukaryota</taxon>
        <taxon>Viridiplantae</taxon>
        <taxon>Streptophyta</taxon>
        <taxon>Embryophyta</taxon>
        <taxon>Bryophyta</taxon>
        <taxon>Bryophytina</taxon>
        <taxon>Bryopsida</taxon>
        <taxon>Dicranidae</taxon>
        <taxon>Pseudoditrichales</taxon>
        <taxon>Ditrichaceae</taxon>
        <taxon>Ceratodon</taxon>
    </lineage>
</organism>
<evidence type="ECO:0000256" key="3">
    <source>
        <dbReference type="SAM" id="MobiDB-lite"/>
    </source>
</evidence>
<feature type="repeat" description="PPR" evidence="2">
    <location>
        <begin position="189"/>
        <end position="223"/>
    </location>
</feature>
<dbReference type="InterPro" id="IPR002885">
    <property type="entry name" value="PPR_rpt"/>
</dbReference>
<feature type="repeat" description="PPR" evidence="2">
    <location>
        <begin position="224"/>
        <end position="258"/>
    </location>
</feature>
<dbReference type="AlphaFoldDB" id="A0A8T0HTD1"/>
<name>A0A8T0HTD1_CERPU</name>
<protein>
    <recommendedName>
        <fullName evidence="6">Pentatricopeptide repeat-containing protein</fullName>
    </recommendedName>
</protein>
<evidence type="ECO:0000313" key="4">
    <source>
        <dbReference type="EMBL" id="KAG0573783.1"/>
    </source>
</evidence>